<feature type="region of interest" description="Disordered" evidence="1">
    <location>
        <begin position="69"/>
        <end position="102"/>
    </location>
</feature>
<evidence type="ECO:0000313" key="3">
    <source>
        <dbReference type="Proteomes" id="UP000075420"/>
    </source>
</evidence>
<gene>
    <name evidence="2" type="ORF">BE08_04510</name>
</gene>
<accession>A0A150PCL0</accession>
<sequence length="102" mass="10874">MARGARTHPVRAGAVDAEAVIAQAVIAQAVIAQAVIAQAECTPQATSPWARLHLFAAVLELPMLRRCLPNPSSRPGSGRRPARPEVRLGEVARPPLLLSRRS</sequence>
<dbReference type="EMBL" id="JELY01002155">
    <property type="protein sequence ID" value="KYF53415.1"/>
    <property type="molecule type" value="Genomic_DNA"/>
</dbReference>
<comment type="caution">
    <text evidence="2">The sequence shown here is derived from an EMBL/GenBank/DDBJ whole genome shotgun (WGS) entry which is preliminary data.</text>
</comment>
<protein>
    <submittedName>
        <fullName evidence="2">Uncharacterized protein</fullName>
    </submittedName>
</protein>
<dbReference type="Proteomes" id="UP000075420">
    <property type="component" value="Unassembled WGS sequence"/>
</dbReference>
<proteinExistence type="predicted"/>
<organism evidence="2 3">
    <name type="scientific">Sorangium cellulosum</name>
    <name type="common">Polyangium cellulosum</name>
    <dbReference type="NCBI Taxonomy" id="56"/>
    <lineage>
        <taxon>Bacteria</taxon>
        <taxon>Pseudomonadati</taxon>
        <taxon>Myxococcota</taxon>
        <taxon>Polyangia</taxon>
        <taxon>Polyangiales</taxon>
        <taxon>Polyangiaceae</taxon>
        <taxon>Sorangium</taxon>
    </lineage>
</organism>
<name>A0A150PCL0_SORCE</name>
<evidence type="ECO:0000256" key="1">
    <source>
        <dbReference type="SAM" id="MobiDB-lite"/>
    </source>
</evidence>
<dbReference type="AlphaFoldDB" id="A0A150PCL0"/>
<evidence type="ECO:0000313" key="2">
    <source>
        <dbReference type="EMBL" id="KYF53415.1"/>
    </source>
</evidence>
<reference evidence="2 3" key="1">
    <citation type="submission" date="2014-02" db="EMBL/GenBank/DDBJ databases">
        <title>The small core and large imbalanced accessory genome model reveals a collaborative survival strategy of Sorangium cellulosum strains in nature.</title>
        <authorList>
            <person name="Han K."/>
            <person name="Peng R."/>
            <person name="Blom J."/>
            <person name="Li Y.-Z."/>
        </authorList>
    </citation>
    <scope>NUCLEOTIDE SEQUENCE [LARGE SCALE GENOMIC DNA]</scope>
    <source>
        <strain evidence="2 3">So0157-25</strain>
    </source>
</reference>